<evidence type="ECO:0000313" key="3">
    <source>
        <dbReference type="RefSeq" id="XP_013773319.1"/>
    </source>
</evidence>
<accession>A0ABM1B292</accession>
<reference evidence="3" key="1">
    <citation type="submission" date="2025-08" db="UniProtKB">
        <authorList>
            <consortium name="RefSeq"/>
        </authorList>
    </citation>
    <scope>IDENTIFICATION</scope>
    <source>
        <tissue evidence="3">Muscle</tissue>
    </source>
</reference>
<feature type="compositionally biased region" description="Basic and acidic residues" evidence="1">
    <location>
        <begin position="259"/>
        <end position="279"/>
    </location>
</feature>
<proteinExistence type="predicted"/>
<evidence type="ECO:0000256" key="1">
    <source>
        <dbReference type="SAM" id="MobiDB-lite"/>
    </source>
</evidence>
<sequence length="330" mass="37172">MLETMADVNDSSLVFFMKATPAQWDYALSLYKEVLKLKAAKRTTKKGPEELINLDTWYQEQLQKIILSRKDPHIILEELIQITKWKLIRGKFRPRLMDLVKINTETAVKKTSKKAFRKLPKISDAITALTTLKGVGPATASAILSAGYPEQVAFMADESMLSTPGVEATDYTLAEYLNYHEQIKNCSERLNKKNPEGKWTPHKVELTLWTHYLAREMKPSLLEGMPKADLEKDPIAPNGKSNSLEHNKQPDDETSTDAVTEKERDDNSKELGDYSHDLKVSSSHTVGTGLVKSEDSNLDSSLLSEGTEEKIKNNEIEVPEEPASKKVRVQ</sequence>
<dbReference type="GeneID" id="106458357"/>
<keyword evidence="2" id="KW-1185">Reference proteome</keyword>
<dbReference type="RefSeq" id="XP_013773319.1">
    <property type="nucleotide sequence ID" value="XM_013917865.2"/>
</dbReference>
<organism evidence="2 3">
    <name type="scientific">Limulus polyphemus</name>
    <name type="common">Atlantic horseshoe crab</name>
    <dbReference type="NCBI Taxonomy" id="6850"/>
    <lineage>
        <taxon>Eukaryota</taxon>
        <taxon>Metazoa</taxon>
        <taxon>Ecdysozoa</taxon>
        <taxon>Arthropoda</taxon>
        <taxon>Chelicerata</taxon>
        <taxon>Merostomata</taxon>
        <taxon>Xiphosura</taxon>
        <taxon>Limulidae</taxon>
        <taxon>Limulus</taxon>
    </lineage>
</organism>
<gene>
    <name evidence="3" type="primary">LOC106458357</name>
</gene>
<evidence type="ECO:0000313" key="2">
    <source>
        <dbReference type="Proteomes" id="UP000694941"/>
    </source>
</evidence>
<protein>
    <submittedName>
        <fullName evidence="3">Uncharacterized protein LOC106458357</fullName>
    </submittedName>
</protein>
<dbReference type="PANTHER" id="PTHR21521:SF0">
    <property type="entry name" value="AMUN, ISOFORM A"/>
    <property type="match status" value="1"/>
</dbReference>
<dbReference type="Proteomes" id="UP000694941">
    <property type="component" value="Unplaced"/>
</dbReference>
<name>A0ABM1B292_LIMPO</name>
<dbReference type="PANTHER" id="PTHR21521">
    <property type="entry name" value="AMUN, ISOFORM A"/>
    <property type="match status" value="1"/>
</dbReference>
<feature type="region of interest" description="Disordered" evidence="1">
    <location>
        <begin position="229"/>
        <end position="330"/>
    </location>
</feature>